<dbReference type="InterPro" id="IPR027417">
    <property type="entry name" value="P-loop_NTPase"/>
</dbReference>
<dbReference type="Pfam" id="PF21408">
    <property type="entry name" value="MTR4-like_stalk"/>
    <property type="match status" value="1"/>
</dbReference>
<feature type="compositionally biased region" description="Basic and acidic residues" evidence="5">
    <location>
        <begin position="297"/>
        <end position="317"/>
    </location>
</feature>
<feature type="compositionally biased region" description="Basic residues" evidence="5">
    <location>
        <begin position="281"/>
        <end position="292"/>
    </location>
</feature>
<dbReference type="Pfam" id="PF08148">
    <property type="entry name" value="DSHCT"/>
    <property type="match status" value="1"/>
</dbReference>
<keyword evidence="3 8" id="KW-0347">Helicase</keyword>
<feature type="region of interest" description="Disordered" evidence="5">
    <location>
        <begin position="265"/>
        <end position="320"/>
    </location>
</feature>
<dbReference type="PROSITE" id="PS51192">
    <property type="entry name" value="HELICASE_ATP_BIND_1"/>
    <property type="match status" value="1"/>
</dbReference>
<evidence type="ECO:0000256" key="2">
    <source>
        <dbReference type="ARBA" id="ARBA00022801"/>
    </source>
</evidence>
<dbReference type="InterPro" id="IPR001650">
    <property type="entry name" value="Helicase_C-like"/>
</dbReference>
<dbReference type="Proteomes" id="UP001219037">
    <property type="component" value="Chromosome"/>
</dbReference>
<dbReference type="InterPro" id="IPR014001">
    <property type="entry name" value="Helicase_ATP-bd"/>
</dbReference>
<proteinExistence type="predicted"/>
<dbReference type="RefSeq" id="WP_278156007.1">
    <property type="nucleotide sequence ID" value="NZ_CP121252.1"/>
</dbReference>
<dbReference type="InterPro" id="IPR058621">
    <property type="entry name" value="SH3_HelY"/>
</dbReference>
<evidence type="ECO:0000313" key="9">
    <source>
        <dbReference type="Proteomes" id="UP001219037"/>
    </source>
</evidence>
<evidence type="ECO:0000256" key="4">
    <source>
        <dbReference type="ARBA" id="ARBA00022840"/>
    </source>
</evidence>
<organism evidence="8 9">
    <name type="scientific">Citricoccus muralis</name>
    <dbReference type="NCBI Taxonomy" id="169134"/>
    <lineage>
        <taxon>Bacteria</taxon>
        <taxon>Bacillati</taxon>
        <taxon>Actinomycetota</taxon>
        <taxon>Actinomycetes</taxon>
        <taxon>Micrococcales</taxon>
        <taxon>Micrococcaceae</taxon>
        <taxon>Citricoccus</taxon>
    </lineage>
</organism>
<dbReference type="PANTHER" id="PTHR12131">
    <property type="entry name" value="ATP-DEPENDENT RNA AND DNA HELICASE"/>
    <property type="match status" value="1"/>
</dbReference>
<evidence type="ECO:0000256" key="5">
    <source>
        <dbReference type="SAM" id="MobiDB-lite"/>
    </source>
</evidence>
<name>A0ABY8H3E0_9MICC</name>
<dbReference type="Gene3D" id="3.40.50.300">
    <property type="entry name" value="P-loop containing nucleotide triphosphate hydrolases"/>
    <property type="match status" value="2"/>
</dbReference>
<dbReference type="Pfam" id="PF00270">
    <property type="entry name" value="DEAD"/>
    <property type="match status" value="1"/>
</dbReference>
<reference evidence="8 9" key="1">
    <citation type="submission" date="2023-04" db="EMBL/GenBank/DDBJ databases">
        <title>Funneling lignin-derived compounds into biodiesel using alkali-halophilic Citricoccus sp. P2.</title>
        <authorList>
            <person name="Luo C.-B."/>
        </authorList>
    </citation>
    <scope>NUCLEOTIDE SEQUENCE [LARGE SCALE GENOMIC DNA]</scope>
    <source>
        <strain evidence="8 9">P2</strain>
    </source>
</reference>
<dbReference type="EMBL" id="CP121252">
    <property type="protein sequence ID" value="WFP15359.1"/>
    <property type="molecule type" value="Genomic_DNA"/>
</dbReference>
<dbReference type="SMART" id="SM01142">
    <property type="entry name" value="DSHCT"/>
    <property type="match status" value="1"/>
</dbReference>
<accession>A0ABY8H3E0</accession>
<keyword evidence="9" id="KW-1185">Reference proteome</keyword>
<dbReference type="GO" id="GO:0004386">
    <property type="term" value="F:helicase activity"/>
    <property type="evidence" value="ECO:0007669"/>
    <property type="project" value="UniProtKB-KW"/>
</dbReference>
<dbReference type="PROSITE" id="PS51194">
    <property type="entry name" value="HELICASE_CTER"/>
    <property type="match status" value="1"/>
</dbReference>
<dbReference type="InterPro" id="IPR048392">
    <property type="entry name" value="MTR4-like_stalk"/>
</dbReference>
<evidence type="ECO:0000256" key="3">
    <source>
        <dbReference type="ARBA" id="ARBA00022806"/>
    </source>
</evidence>
<protein>
    <submittedName>
        <fullName evidence="8">DEAD/DEAH box helicase</fullName>
    </submittedName>
</protein>
<dbReference type="InterPro" id="IPR012961">
    <property type="entry name" value="Ski2/MTR4_C"/>
</dbReference>
<evidence type="ECO:0000256" key="1">
    <source>
        <dbReference type="ARBA" id="ARBA00022741"/>
    </source>
</evidence>
<evidence type="ECO:0000259" key="6">
    <source>
        <dbReference type="PROSITE" id="PS51192"/>
    </source>
</evidence>
<keyword evidence="1" id="KW-0547">Nucleotide-binding</keyword>
<dbReference type="Gene3D" id="1.10.3380.30">
    <property type="match status" value="1"/>
</dbReference>
<gene>
    <name evidence="8" type="ORF">P8192_07935</name>
</gene>
<dbReference type="Pfam" id="PF26090">
    <property type="entry name" value="SH3_HelY"/>
    <property type="match status" value="1"/>
</dbReference>
<evidence type="ECO:0000259" key="7">
    <source>
        <dbReference type="PROSITE" id="PS51194"/>
    </source>
</evidence>
<dbReference type="CDD" id="cd18795">
    <property type="entry name" value="SF2_C_Ski2"/>
    <property type="match status" value="1"/>
</dbReference>
<feature type="domain" description="Helicase C-terminal" evidence="7">
    <location>
        <begin position="318"/>
        <end position="522"/>
    </location>
</feature>
<keyword evidence="4" id="KW-0067">ATP-binding</keyword>
<dbReference type="InterPro" id="IPR011545">
    <property type="entry name" value="DEAD/DEAH_box_helicase_dom"/>
</dbReference>
<dbReference type="SMART" id="SM00487">
    <property type="entry name" value="DEXDc"/>
    <property type="match status" value="1"/>
</dbReference>
<dbReference type="SUPFAM" id="SSF52540">
    <property type="entry name" value="P-loop containing nucleoside triphosphate hydrolases"/>
    <property type="match status" value="1"/>
</dbReference>
<dbReference type="Pfam" id="PF00271">
    <property type="entry name" value="Helicase_C"/>
    <property type="match status" value="1"/>
</dbReference>
<evidence type="ECO:0000313" key="8">
    <source>
        <dbReference type="EMBL" id="WFP15359.1"/>
    </source>
</evidence>
<sequence>MSTSSGIDDDQRSPAERYAQARQRAAQGRTDLGRFAATLDFELDDFQREACQHLEQGSAVLVAAPTGAGKTIVGEFAIHQALSQGSKAFYTTPIKALSNQKYSELVARYGTEHVGLLTGDTAVNPHAEVVVMTTEVLRNMIYADSSSLTNLAYVVMDEVHYLADRFRGAVWEEVIIHLPERVQLVALSATVSNAEEFGAWLDTVRGSTAVVVSEHRPVPLWQYVMAGSRLYDLFASEVSFDDAAALEDHDDANRLVLNPELAELAEQQQRSHQRSDWGHGNRSRPRGRRGARGRGGPARDGHRNSNREGNRGPDLRVSRPTMVRTLEREGLLPCIDFIFSRAGCDAAVEQCLASGLDLTSPADKRRIAEVVDRAGETLPPQDRDVLGFWGWRDGLLRGFASHHAGLLPPFKEVVEKLFAAGHLKVVFATETLALGINMPARTVVIEKLVKFNGESHQDITAGEYTQLTGRAGRRGIDVEGHAVVLWRPGLNPSAVAGLASRRTYPLNSSFRPTYNMSVNLLAQFGRQRARGILESSFAQFQADRSVVGLAQEVRTREKSLAGYEQSMRCHLGDFTEYARLRKELSDLEKRTSKSRHRARLSAVKDSLNELMVGDIVEIRGGRRLGEAVVVSAAGNPSHPRVGVITQKGQLRRLGIDDLDEPVEPFAGVSLPENLPLKSPTQRKDVAAKMRAAIHEHRPPAGGRRVGASFQYLDDDSDRIEEVRHQLQLHPCHGCSEREDHARWAERWWKLRRETDSLVSKISGRTNTIAKTFDRLIDLLTLYRYIDNGAVTERGHTLRRIYGERDLLASMAIEDGLTDGLGPDELAGLAAMLVYQAKTDNTGGIVRMPTDRLQHVADVVDELWFTLQQDEKAARLEVTPEPNTALVGPMVRWARGHDLTRTLRGAELAAGDFVRWARQVIDVLDQFARIPGHENLARRCEQAKQRVDRGIVAYSSVGTVDS</sequence>
<keyword evidence="2" id="KW-0378">Hydrolase</keyword>
<dbReference type="PANTHER" id="PTHR12131:SF1">
    <property type="entry name" value="ATP-DEPENDENT RNA HELICASE SUPV3L1, MITOCHONDRIAL-RELATED"/>
    <property type="match status" value="1"/>
</dbReference>
<dbReference type="InterPro" id="IPR050699">
    <property type="entry name" value="RNA-DNA_Helicase"/>
</dbReference>
<feature type="domain" description="Helicase ATP-binding" evidence="6">
    <location>
        <begin position="51"/>
        <end position="209"/>
    </location>
</feature>
<dbReference type="SMART" id="SM00490">
    <property type="entry name" value="HELICc"/>
    <property type="match status" value="1"/>
</dbReference>